<reference evidence="1 2" key="1">
    <citation type="submission" date="2019-09" db="EMBL/GenBank/DDBJ databases">
        <title>Isolation and identification of active actinomycetes.</title>
        <authorList>
            <person name="Yu Z."/>
            <person name="Han C."/>
            <person name="Yu B."/>
        </authorList>
    </citation>
    <scope>NUCLEOTIDE SEQUENCE [LARGE SCALE GENOMIC DNA]</scope>
    <source>
        <strain evidence="1 2">NEAU-H2</strain>
    </source>
</reference>
<keyword evidence="2" id="KW-1185">Reference proteome</keyword>
<gene>
    <name evidence="1" type="ORF">F8144_28820</name>
</gene>
<sequence>MTPATAAAPRGCPVSGDTSLQLLREARGELDAGPRPFAAVLDASGTWAPTAAFTAAEAHVPSAAQQFAALTERTADRLVRDRGRGAAADATRVVRERRRALR</sequence>
<evidence type="ECO:0000313" key="1">
    <source>
        <dbReference type="EMBL" id="KAB1984234.1"/>
    </source>
</evidence>
<organism evidence="1 2">
    <name type="scientific">Streptomyces triticiradicis</name>
    <dbReference type="NCBI Taxonomy" id="2651189"/>
    <lineage>
        <taxon>Bacteria</taxon>
        <taxon>Bacillati</taxon>
        <taxon>Actinomycetota</taxon>
        <taxon>Actinomycetes</taxon>
        <taxon>Kitasatosporales</taxon>
        <taxon>Streptomycetaceae</taxon>
        <taxon>Streptomyces</taxon>
    </lineage>
</organism>
<comment type="caution">
    <text evidence="1">The sequence shown here is derived from an EMBL/GenBank/DDBJ whole genome shotgun (WGS) entry which is preliminary data.</text>
</comment>
<dbReference type="Proteomes" id="UP000442990">
    <property type="component" value="Unassembled WGS sequence"/>
</dbReference>
<dbReference type="RefSeq" id="WP_151472407.1">
    <property type="nucleotide sequence ID" value="NZ_WBKG01000028.1"/>
</dbReference>
<proteinExistence type="predicted"/>
<name>A0A7J5D946_9ACTN</name>
<dbReference type="EMBL" id="WBKG01000028">
    <property type="protein sequence ID" value="KAB1984234.1"/>
    <property type="molecule type" value="Genomic_DNA"/>
</dbReference>
<protein>
    <submittedName>
        <fullName evidence="1">Uncharacterized protein</fullName>
    </submittedName>
</protein>
<accession>A0A7J5D946</accession>
<evidence type="ECO:0000313" key="2">
    <source>
        <dbReference type="Proteomes" id="UP000442990"/>
    </source>
</evidence>
<dbReference type="AlphaFoldDB" id="A0A7J5D946"/>